<feature type="domain" description="PLD phosphodiesterase" evidence="13">
    <location>
        <begin position="208"/>
        <end position="235"/>
    </location>
</feature>
<feature type="transmembrane region" description="Helical" evidence="12">
    <location>
        <begin position="34"/>
        <end position="55"/>
    </location>
</feature>
<accession>A0A1I7DN75</accession>
<dbReference type="SUPFAM" id="SSF56024">
    <property type="entry name" value="Phospholipase D/nuclease"/>
    <property type="match status" value="2"/>
</dbReference>
<evidence type="ECO:0000256" key="7">
    <source>
        <dbReference type="ARBA" id="ARBA00022692"/>
    </source>
</evidence>
<evidence type="ECO:0000313" key="15">
    <source>
        <dbReference type="Proteomes" id="UP000182466"/>
    </source>
</evidence>
<keyword evidence="6" id="KW-0808">Transferase</keyword>
<keyword evidence="10 12" id="KW-0472">Membrane</keyword>
<feature type="domain" description="PLD phosphodiesterase" evidence="13">
    <location>
        <begin position="384"/>
        <end position="411"/>
    </location>
</feature>
<dbReference type="EC" id="2.7.8.-" evidence="11"/>
<reference evidence="14 15" key="1">
    <citation type="submission" date="2016-10" db="EMBL/GenBank/DDBJ databases">
        <authorList>
            <person name="de Groot N.N."/>
        </authorList>
    </citation>
    <scope>NUCLEOTIDE SEQUENCE [LARGE SCALE GENOMIC DNA]</scope>
    <source>
        <strain evidence="14 15">CGMCC 1.10959</strain>
    </source>
</reference>
<dbReference type="AlphaFoldDB" id="A0A1I7DN75"/>
<keyword evidence="4" id="KW-1003">Cell membrane</keyword>
<dbReference type="EMBL" id="FPAW01000031">
    <property type="protein sequence ID" value="SFU13153.1"/>
    <property type="molecule type" value="Genomic_DNA"/>
</dbReference>
<evidence type="ECO:0000256" key="3">
    <source>
        <dbReference type="ARBA" id="ARBA00004613"/>
    </source>
</evidence>
<dbReference type="SMART" id="SM00155">
    <property type="entry name" value="PLDc"/>
    <property type="match status" value="2"/>
</dbReference>
<evidence type="ECO:0000256" key="2">
    <source>
        <dbReference type="ARBA" id="ARBA00004236"/>
    </source>
</evidence>
<dbReference type="OrthoDB" id="9762009at2"/>
<dbReference type="RefSeq" id="WP_027261147.1">
    <property type="nucleotide sequence ID" value="NZ_FPAW01000031.1"/>
</dbReference>
<dbReference type="Gene3D" id="3.30.870.10">
    <property type="entry name" value="Endonuclease Chain A"/>
    <property type="match status" value="2"/>
</dbReference>
<keyword evidence="15" id="KW-1185">Reference proteome</keyword>
<dbReference type="InterPro" id="IPR022924">
    <property type="entry name" value="Cardiolipin_synthase"/>
</dbReference>
<dbReference type="InterPro" id="IPR025202">
    <property type="entry name" value="PLD-like_dom"/>
</dbReference>
<keyword evidence="5" id="KW-0964">Secreted</keyword>
<evidence type="ECO:0000259" key="13">
    <source>
        <dbReference type="PROSITE" id="PS50035"/>
    </source>
</evidence>
<keyword evidence="9 12" id="KW-1133">Transmembrane helix</keyword>
<dbReference type="eggNOG" id="COG1502">
    <property type="taxonomic scope" value="Bacteria"/>
</dbReference>
<keyword evidence="8" id="KW-0677">Repeat</keyword>
<evidence type="ECO:0000256" key="11">
    <source>
        <dbReference type="NCBIfam" id="TIGR04265"/>
    </source>
</evidence>
<dbReference type="InterPro" id="IPR001736">
    <property type="entry name" value="PLipase_D/transphosphatidylase"/>
</dbReference>
<evidence type="ECO:0000256" key="6">
    <source>
        <dbReference type="ARBA" id="ARBA00022679"/>
    </source>
</evidence>
<comment type="function">
    <text evidence="1">Could be a virulence factor.</text>
</comment>
<evidence type="ECO:0000256" key="10">
    <source>
        <dbReference type="ARBA" id="ARBA00023136"/>
    </source>
</evidence>
<evidence type="ECO:0000256" key="8">
    <source>
        <dbReference type="ARBA" id="ARBA00022737"/>
    </source>
</evidence>
<name>A0A1I7DN75_9RHOB</name>
<evidence type="ECO:0000256" key="5">
    <source>
        <dbReference type="ARBA" id="ARBA00022525"/>
    </source>
</evidence>
<dbReference type="GO" id="GO:0032049">
    <property type="term" value="P:cardiolipin biosynthetic process"/>
    <property type="evidence" value="ECO:0007669"/>
    <property type="project" value="UniProtKB-UniRule"/>
</dbReference>
<gene>
    <name evidence="14" type="ORF">SAMN05216236_13125</name>
</gene>
<evidence type="ECO:0000313" key="14">
    <source>
        <dbReference type="EMBL" id="SFU13153.1"/>
    </source>
</evidence>
<dbReference type="GO" id="GO:0008808">
    <property type="term" value="F:cardiolipin synthase activity"/>
    <property type="evidence" value="ECO:0007669"/>
    <property type="project" value="UniProtKB-UniRule"/>
</dbReference>
<comment type="subcellular location">
    <subcellularLocation>
        <location evidence="2">Cell membrane</location>
    </subcellularLocation>
    <subcellularLocation>
        <location evidence="3">Secreted</location>
    </subcellularLocation>
</comment>
<dbReference type="NCBIfam" id="TIGR04265">
    <property type="entry name" value="bac_cardiolipin"/>
    <property type="match status" value="1"/>
</dbReference>
<keyword evidence="7 12" id="KW-0812">Transmembrane</keyword>
<evidence type="ECO:0000256" key="4">
    <source>
        <dbReference type="ARBA" id="ARBA00022475"/>
    </source>
</evidence>
<evidence type="ECO:0000256" key="1">
    <source>
        <dbReference type="ARBA" id="ARBA00003145"/>
    </source>
</evidence>
<dbReference type="PANTHER" id="PTHR21248">
    <property type="entry name" value="CARDIOLIPIN SYNTHASE"/>
    <property type="match status" value="1"/>
</dbReference>
<organism evidence="14 15">
    <name type="scientific">Sedimentitalea nanhaiensis</name>
    <dbReference type="NCBI Taxonomy" id="999627"/>
    <lineage>
        <taxon>Bacteria</taxon>
        <taxon>Pseudomonadati</taxon>
        <taxon>Pseudomonadota</taxon>
        <taxon>Alphaproteobacteria</taxon>
        <taxon>Rhodobacterales</taxon>
        <taxon>Paracoccaceae</taxon>
        <taxon>Sedimentitalea</taxon>
    </lineage>
</organism>
<dbReference type="GO" id="GO:0005576">
    <property type="term" value="C:extracellular region"/>
    <property type="evidence" value="ECO:0007669"/>
    <property type="project" value="UniProtKB-SubCell"/>
</dbReference>
<proteinExistence type="predicted"/>
<dbReference type="GO" id="GO:0005886">
    <property type="term" value="C:plasma membrane"/>
    <property type="evidence" value="ECO:0007669"/>
    <property type="project" value="UniProtKB-SubCell"/>
</dbReference>
<dbReference type="PROSITE" id="PS50035">
    <property type="entry name" value="PLD"/>
    <property type="match status" value="2"/>
</dbReference>
<dbReference type="Proteomes" id="UP000182466">
    <property type="component" value="Unassembled WGS sequence"/>
</dbReference>
<dbReference type="PANTHER" id="PTHR21248:SF22">
    <property type="entry name" value="PHOSPHOLIPASE D"/>
    <property type="match status" value="1"/>
</dbReference>
<dbReference type="Pfam" id="PF13091">
    <property type="entry name" value="PLDc_2"/>
    <property type="match status" value="2"/>
</dbReference>
<dbReference type="STRING" id="999627.SAMN05216236_13125"/>
<sequence>MWPVLGGIAILLIYCSAAYCAVRAAQTARTPQGAVGWVVFLLSAPFLAVPAYLFLGQNRYKGYRIARRESALIRRGIEDFATRNAPAPESTGIDLKPFEYCANLPAFRGNGVVLLVDGADTFRAIFEAIDNAQSYILIQFYIVRDDGLGRALKNHLIAASRRGVTVRFMTDAIGSKNLPDAYSDALRAAGVRVFDRRSANGSRFRFQLNFRNHRKTVIVDGVTGFTGGLNVGDEYMGRDPAYSPWRDTHVQLAGPMVSQLQLIFVEDWHWMGDENLFDQLNWDAPLAPNDATGLIVATGPGDVSETGGLMFFSAIAAARKRLWIASPYFVPDFDIVTALRHAALRGVDVRILVPQKADHMITWLAAFAYFDDMLEAGVGVYMYTEGFMHQKVFIVDDGLAAVGTTNMDNRSFRLNFEAMALFFDAAATAKIDAMLRADFNGSRKLTRTLKQQPVYVRYGAPLARLFAPLL</sequence>
<evidence type="ECO:0000256" key="12">
    <source>
        <dbReference type="SAM" id="Phobius"/>
    </source>
</evidence>
<protein>
    <recommendedName>
        <fullName evidence="11">Cardiolipin synthase</fullName>
        <ecNumber evidence="11">2.7.8.-</ecNumber>
    </recommendedName>
</protein>
<evidence type="ECO:0000256" key="9">
    <source>
        <dbReference type="ARBA" id="ARBA00022989"/>
    </source>
</evidence>